<dbReference type="GO" id="GO:0020037">
    <property type="term" value="F:heme binding"/>
    <property type="evidence" value="ECO:0007669"/>
    <property type="project" value="TreeGrafter"/>
</dbReference>
<keyword evidence="4 8" id="KW-0560">Oxidoreductase</keyword>
<dbReference type="Gene3D" id="2.60.40.650">
    <property type="match status" value="1"/>
</dbReference>
<dbReference type="PANTHER" id="PTHR19372">
    <property type="entry name" value="SULFITE REDUCTASE"/>
    <property type="match status" value="1"/>
</dbReference>
<comment type="caution">
    <text evidence="8">The sequence shown here is derived from an EMBL/GenBank/DDBJ whole genome shotgun (WGS) entry which is preliminary data.</text>
</comment>
<keyword evidence="2" id="KW-0500">Molybdenum</keyword>
<keyword evidence="5" id="KW-0732">Signal</keyword>
<dbReference type="InterPro" id="IPR014756">
    <property type="entry name" value="Ig_E-set"/>
</dbReference>
<dbReference type="InterPro" id="IPR008335">
    <property type="entry name" value="Mopterin_OxRdtase_euk"/>
</dbReference>
<name>B6BGM5_SULGG</name>
<evidence type="ECO:0000259" key="7">
    <source>
        <dbReference type="Pfam" id="PF03404"/>
    </source>
</evidence>
<accession>H1FYW0</accession>
<evidence type="ECO:0000313" key="9">
    <source>
        <dbReference type="Proteomes" id="UP000006431"/>
    </source>
</evidence>
<dbReference type="SUPFAM" id="SSF56524">
    <property type="entry name" value="Oxidoreductase molybdopterin-binding domain"/>
    <property type="match status" value="1"/>
</dbReference>
<evidence type="ECO:0000256" key="3">
    <source>
        <dbReference type="ARBA" id="ARBA00022723"/>
    </source>
</evidence>
<feature type="domain" description="Moybdenum cofactor oxidoreductase dimerisation" evidence="7">
    <location>
        <begin position="277"/>
        <end position="380"/>
    </location>
</feature>
<dbReference type="Proteomes" id="UP000006431">
    <property type="component" value="Unassembled WGS sequence"/>
</dbReference>
<dbReference type="EMBL" id="AFRZ01000001">
    <property type="protein sequence ID" value="EHP29655.1"/>
    <property type="molecule type" value="Genomic_DNA"/>
</dbReference>
<dbReference type="Pfam" id="PF03404">
    <property type="entry name" value="Mo-co_dimer"/>
    <property type="match status" value="1"/>
</dbReference>
<dbReference type="GO" id="GO:0030151">
    <property type="term" value="F:molybdenum ion binding"/>
    <property type="evidence" value="ECO:0007669"/>
    <property type="project" value="InterPro"/>
</dbReference>
<dbReference type="AlphaFoldDB" id="B6BGM5"/>
<evidence type="ECO:0000259" key="6">
    <source>
        <dbReference type="Pfam" id="PF00174"/>
    </source>
</evidence>
<reference evidence="8 9" key="1">
    <citation type="journal article" date="2012" name="Proc. Natl. Acad. Sci. U.S.A.">
        <title>Genome and physiology of a model Epsilonproteobacterium responsible for sulfide detoxification in marine oxygen depletion zones.</title>
        <authorList>
            <person name="Grote J."/>
            <person name="Schott T."/>
            <person name="Bruckner C.G."/>
            <person name="Glockner F.O."/>
            <person name="Jost G."/>
            <person name="Teeling H."/>
            <person name="Labrenz M."/>
            <person name="Jurgens K."/>
        </authorList>
    </citation>
    <scope>NUCLEOTIDE SEQUENCE [LARGE SCALE GENOMIC DNA]</scope>
    <source>
        <strain evidence="8 9">GD1</strain>
    </source>
</reference>
<evidence type="ECO:0000256" key="1">
    <source>
        <dbReference type="ARBA" id="ARBA00001924"/>
    </source>
</evidence>
<evidence type="ECO:0000256" key="2">
    <source>
        <dbReference type="ARBA" id="ARBA00022505"/>
    </source>
</evidence>
<dbReference type="GO" id="GO:0043546">
    <property type="term" value="F:molybdopterin cofactor binding"/>
    <property type="evidence" value="ECO:0007669"/>
    <property type="project" value="TreeGrafter"/>
</dbReference>
<protein>
    <submittedName>
        <fullName evidence="8">Sulfite:cytochrome c oxidoreductase subunit A</fullName>
        <ecNumber evidence="8">1.8.3.1</ecNumber>
    </submittedName>
</protein>
<gene>
    <name evidence="8" type="primary">sorA</name>
    <name evidence="8" type="ORF">SMGD1_1131</name>
</gene>
<dbReference type="GO" id="GO:0006790">
    <property type="term" value="P:sulfur compound metabolic process"/>
    <property type="evidence" value="ECO:0007669"/>
    <property type="project" value="TreeGrafter"/>
</dbReference>
<dbReference type="eggNOG" id="COG2041">
    <property type="taxonomic scope" value="Bacteria"/>
</dbReference>
<dbReference type="OrthoDB" id="9778777at2"/>
<sequence length="397" mass="44458">MQRRDFFKLSLAASAVALTTPASALTREPIDSQSVSKVAFPEKRPLITYSDRPPILETPIEVFTKAITPNDEFFVRWHMPRIPTHVSIDTYRIKVSGEVENPLYISLKELKSDYEQVELTAVMQCGGNSRSAFVPTTSGIQWGNGAMGCASWKGVRLKDVLKKAGLTKDANWIGLNGDDKASFHKTENFMRELELHEIKDDVIIAYEMNGEDLPYLNGYPVRLVLPGSFSDSWVKMLSNITVMKEYKELYYMDTAYRVPDNECECETPDNLSKKTKPITTMNIKSVIGYPTSNTRIDANSNVILKGVAFDSGHGIKEVLISVDAGKSWSPAELGKELSLHAFREFKFAFRPKSKGNMTLMAKAINTLGEEQPFAKDIQWNHGGYKYNGIDSVTITVV</sequence>
<evidence type="ECO:0000256" key="5">
    <source>
        <dbReference type="SAM" id="SignalP"/>
    </source>
</evidence>
<evidence type="ECO:0000313" key="8">
    <source>
        <dbReference type="EMBL" id="EHP29655.1"/>
    </source>
</evidence>
<dbReference type="EC" id="1.8.3.1" evidence="8"/>
<dbReference type="InterPro" id="IPR000572">
    <property type="entry name" value="OxRdtase_Mopterin-bd_dom"/>
</dbReference>
<proteinExistence type="predicted"/>
<feature type="chain" id="PRO_5002842961" evidence="5">
    <location>
        <begin position="25"/>
        <end position="397"/>
    </location>
</feature>
<comment type="cofactor">
    <cofactor evidence="1">
        <name>Mo-molybdopterin</name>
        <dbReference type="ChEBI" id="CHEBI:71302"/>
    </cofactor>
</comment>
<keyword evidence="3" id="KW-0479">Metal-binding</keyword>
<dbReference type="PANTHER" id="PTHR19372:SF7">
    <property type="entry name" value="SULFITE OXIDASE, MITOCHONDRIAL"/>
    <property type="match status" value="1"/>
</dbReference>
<dbReference type="InterPro" id="IPR036374">
    <property type="entry name" value="OxRdtase_Mopterin-bd_sf"/>
</dbReference>
<feature type="signal peptide" evidence="5">
    <location>
        <begin position="1"/>
        <end position="24"/>
    </location>
</feature>
<dbReference type="Gene3D" id="3.90.420.10">
    <property type="entry name" value="Oxidoreductase, molybdopterin-binding domain"/>
    <property type="match status" value="1"/>
</dbReference>
<evidence type="ECO:0000256" key="4">
    <source>
        <dbReference type="ARBA" id="ARBA00023002"/>
    </source>
</evidence>
<dbReference type="Pfam" id="PF00174">
    <property type="entry name" value="Oxidored_molyb"/>
    <property type="match status" value="1"/>
</dbReference>
<dbReference type="PATRIC" id="fig|929558.5.peg.1123"/>
<dbReference type="InterPro" id="IPR005066">
    <property type="entry name" value="MoCF_OxRdtse_dimer"/>
</dbReference>
<feature type="domain" description="Oxidoreductase molybdopterin-binding" evidence="6">
    <location>
        <begin position="82"/>
        <end position="250"/>
    </location>
</feature>
<dbReference type="STRING" id="929558.SMGD1_1131"/>
<organism evidence="8 9">
    <name type="scientific">Sulfurimonas gotlandica (strain DSM 19862 / JCM 16533 / GD1)</name>
    <dbReference type="NCBI Taxonomy" id="929558"/>
    <lineage>
        <taxon>Bacteria</taxon>
        <taxon>Pseudomonadati</taxon>
        <taxon>Campylobacterota</taxon>
        <taxon>Epsilonproteobacteria</taxon>
        <taxon>Campylobacterales</taxon>
        <taxon>Sulfurimonadaceae</taxon>
        <taxon>Sulfurimonas</taxon>
    </lineage>
</organism>
<dbReference type="GO" id="GO:0008482">
    <property type="term" value="F:sulfite oxidase activity"/>
    <property type="evidence" value="ECO:0007669"/>
    <property type="project" value="UniProtKB-EC"/>
</dbReference>
<keyword evidence="9" id="KW-1185">Reference proteome</keyword>
<dbReference type="HOGENOM" id="CLU_003827_5_5_7"/>
<dbReference type="RefSeq" id="WP_008335816.1">
    <property type="nucleotide sequence ID" value="NZ_AFRZ01000001.1"/>
</dbReference>
<accession>B6BGM5</accession>
<dbReference type="SUPFAM" id="SSF81296">
    <property type="entry name" value="E set domains"/>
    <property type="match status" value="1"/>
</dbReference>
<dbReference type="PRINTS" id="PR00407">
    <property type="entry name" value="EUMOPTERIN"/>
</dbReference>